<dbReference type="Gene3D" id="3.30.565.10">
    <property type="entry name" value="Histidine kinase-like ATPase, C-terminal domain"/>
    <property type="match status" value="1"/>
</dbReference>
<evidence type="ECO:0000313" key="6">
    <source>
        <dbReference type="EMBL" id="EGD57478.1"/>
    </source>
</evidence>
<dbReference type="SUPFAM" id="SSF55874">
    <property type="entry name" value="ATPase domain of HSP90 chaperone/DNA topoisomerase II/histidine kinase"/>
    <property type="match status" value="1"/>
</dbReference>
<dbReference type="InterPro" id="IPR005467">
    <property type="entry name" value="His_kinase_dom"/>
</dbReference>
<keyword evidence="4" id="KW-0812">Transmembrane</keyword>
<evidence type="ECO:0000313" key="7">
    <source>
        <dbReference type="Proteomes" id="UP000004728"/>
    </source>
</evidence>
<comment type="catalytic activity">
    <reaction evidence="1">
        <text>ATP + protein L-histidine = ADP + protein N-phospho-L-histidine.</text>
        <dbReference type="EC" id="2.7.13.3"/>
    </reaction>
</comment>
<evidence type="ECO:0000256" key="2">
    <source>
        <dbReference type="ARBA" id="ARBA00012438"/>
    </source>
</evidence>
<dbReference type="Pfam" id="PF02518">
    <property type="entry name" value="HATPase_c"/>
    <property type="match status" value="1"/>
</dbReference>
<dbReference type="SMART" id="SM00387">
    <property type="entry name" value="HATPase_c"/>
    <property type="match status" value="1"/>
</dbReference>
<evidence type="ECO:0000256" key="4">
    <source>
        <dbReference type="SAM" id="Phobius"/>
    </source>
</evidence>
<keyword evidence="6" id="KW-0418">Kinase</keyword>
<dbReference type="PANTHER" id="PTHR43547">
    <property type="entry name" value="TWO-COMPONENT HISTIDINE KINASE"/>
    <property type="match status" value="1"/>
</dbReference>
<dbReference type="InterPro" id="IPR003594">
    <property type="entry name" value="HATPase_dom"/>
</dbReference>
<dbReference type="InterPro" id="IPR036097">
    <property type="entry name" value="HisK_dim/P_sf"/>
</dbReference>
<dbReference type="InterPro" id="IPR003661">
    <property type="entry name" value="HisK_dim/P_dom"/>
</dbReference>
<dbReference type="EC" id="2.7.13.3" evidence="2"/>
<dbReference type="HOGENOM" id="CLU_628271_0_0_5"/>
<dbReference type="SUPFAM" id="SSF47384">
    <property type="entry name" value="Homodimeric domain of signal transducing histidine kinase"/>
    <property type="match status" value="1"/>
</dbReference>
<reference evidence="6 7" key="1">
    <citation type="journal article" date="2012" name="J. Bacteriol.">
        <title>Draft Genome Sequence of Novosphingobium nitrogenifigens Y88T.</title>
        <authorList>
            <person name="Strabala T.J."/>
            <person name="Macdonald L."/>
            <person name="Liu V."/>
            <person name="Smit A.M."/>
        </authorList>
    </citation>
    <scope>NUCLEOTIDE SEQUENCE [LARGE SCALE GENOMIC DNA]</scope>
    <source>
        <strain evidence="6 7">DSM 19370</strain>
    </source>
</reference>
<sequence>MGGEQGRVISRTGDLSPFWRMGVPLAVLGASLLGLLVAFVFSLAAVSHGFEHALIAQQQAALVADIARDAETRNPEVLRQSLGAYRDLVAAEGRYLRPGDHTGQEREMRRASELAAMTAVPAERARLVTTVKAIAIDEAREVSAVRAELARVRRETVAFAALLAVVAMLTVVAGAISLARANRTLAIEVVARRAELDTVDRSRRLFFAKASHELRTPVTAIRVLAEVALESGGDAQGCLHDIVAQAGFLDHRIADMLSLAQAGEGRPSLVLVPGDLVGAIDAALAQAAAYARSIHVDFDWSPALAPAIVAFDQRWLAQAILTVIDNGLKYSGPGDRLQVVLTRDDGQARIAIADSGPGILPPDLPRIFDAYYQTEEGRARGGSGLGLALARWVLEQHGGAIHAENRAETEPGACGCRIVMTLPLLDTGSGTATAAA</sequence>
<keyword evidence="7" id="KW-1185">Reference proteome</keyword>
<keyword evidence="3" id="KW-0597">Phosphoprotein</keyword>
<keyword evidence="4" id="KW-0472">Membrane</keyword>
<dbReference type="SMART" id="SM00388">
    <property type="entry name" value="HisKA"/>
    <property type="match status" value="1"/>
</dbReference>
<dbReference type="CDD" id="cd00075">
    <property type="entry name" value="HATPase"/>
    <property type="match status" value="1"/>
</dbReference>
<feature type="transmembrane region" description="Helical" evidence="4">
    <location>
        <begin position="156"/>
        <end position="179"/>
    </location>
</feature>
<dbReference type="STRING" id="983920.Y88_3788"/>
<protein>
    <recommendedName>
        <fullName evidence="2">histidine kinase</fullName>
        <ecNumber evidence="2">2.7.13.3</ecNumber>
    </recommendedName>
</protein>
<dbReference type="Pfam" id="PF00512">
    <property type="entry name" value="HisKA"/>
    <property type="match status" value="1"/>
</dbReference>
<keyword evidence="6" id="KW-0808">Transferase</keyword>
<organism evidence="6 7">
    <name type="scientific">Novosphingobium nitrogenifigens DSM 19370</name>
    <dbReference type="NCBI Taxonomy" id="983920"/>
    <lineage>
        <taxon>Bacteria</taxon>
        <taxon>Pseudomonadati</taxon>
        <taxon>Pseudomonadota</taxon>
        <taxon>Alphaproteobacteria</taxon>
        <taxon>Sphingomonadales</taxon>
        <taxon>Sphingomonadaceae</taxon>
        <taxon>Novosphingobium</taxon>
    </lineage>
</organism>
<dbReference type="CDD" id="cd00082">
    <property type="entry name" value="HisKA"/>
    <property type="match status" value="1"/>
</dbReference>
<dbReference type="eggNOG" id="COG2205">
    <property type="taxonomic scope" value="Bacteria"/>
</dbReference>
<dbReference type="InParanoid" id="F1ZD35"/>
<dbReference type="RefSeq" id="WP_008071355.1">
    <property type="nucleotide sequence ID" value="NZ_GL876935.1"/>
</dbReference>
<feature type="domain" description="Histidine kinase" evidence="5">
    <location>
        <begin position="209"/>
        <end position="426"/>
    </location>
</feature>
<gene>
    <name evidence="6" type="ORF">Y88_3788</name>
</gene>
<accession>F1ZD35</accession>
<dbReference type="EMBL" id="AEWJ01000065">
    <property type="protein sequence ID" value="EGD57478.1"/>
    <property type="molecule type" value="Genomic_DNA"/>
</dbReference>
<dbReference type="Gene3D" id="1.10.287.130">
    <property type="match status" value="1"/>
</dbReference>
<evidence type="ECO:0000259" key="5">
    <source>
        <dbReference type="PROSITE" id="PS50109"/>
    </source>
</evidence>
<dbReference type="Proteomes" id="UP000004728">
    <property type="component" value="Unassembled WGS sequence"/>
</dbReference>
<dbReference type="PANTHER" id="PTHR43547:SF2">
    <property type="entry name" value="HYBRID SIGNAL TRANSDUCTION HISTIDINE KINASE C"/>
    <property type="match status" value="1"/>
</dbReference>
<name>F1ZD35_9SPHN</name>
<evidence type="ECO:0000256" key="3">
    <source>
        <dbReference type="ARBA" id="ARBA00022553"/>
    </source>
</evidence>
<dbReference type="PRINTS" id="PR00344">
    <property type="entry name" value="BCTRLSENSOR"/>
</dbReference>
<dbReference type="InterPro" id="IPR036890">
    <property type="entry name" value="HATPase_C_sf"/>
</dbReference>
<dbReference type="AlphaFoldDB" id="F1ZD35"/>
<comment type="caution">
    <text evidence="6">The sequence shown here is derived from an EMBL/GenBank/DDBJ whole genome shotgun (WGS) entry which is preliminary data.</text>
</comment>
<feature type="transmembrane region" description="Helical" evidence="4">
    <location>
        <begin position="25"/>
        <end position="46"/>
    </location>
</feature>
<keyword evidence="4" id="KW-1133">Transmembrane helix</keyword>
<dbReference type="PROSITE" id="PS50109">
    <property type="entry name" value="HIS_KIN"/>
    <property type="match status" value="1"/>
</dbReference>
<proteinExistence type="predicted"/>
<evidence type="ECO:0000256" key="1">
    <source>
        <dbReference type="ARBA" id="ARBA00000085"/>
    </source>
</evidence>
<dbReference type="GO" id="GO:0000155">
    <property type="term" value="F:phosphorelay sensor kinase activity"/>
    <property type="evidence" value="ECO:0007669"/>
    <property type="project" value="InterPro"/>
</dbReference>
<dbReference type="InterPro" id="IPR004358">
    <property type="entry name" value="Sig_transdc_His_kin-like_C"/>
</dbReference>
<dbReference type="OrthoDB" id="9804645at2"/>